<reference evidence="12 13" key="1">
    <citation type="journal article" date="2013" name="Proc. Natl. Acad. Sci. U.S.A.">
        <title>The king cobra genome reveals dynamic gene evolution and adaptation in the snake venom system.</title>
        <authorList>
            <person name="Vonk F.J."/>
            <person name="Casewell N.R."/>
            <person name="Henkel C.V."/>
            <person name="Heimberg A.M."/>
            <person name="Jansen H.J."/>
            <person name="McCleary R.J."/>
            <person name="Kerkkamp H.M."/>
            <person name="Vos R.A."/>
            <person name="Guerreiro I."/>
            <person name="Calvete J.J."/>
            <person name="Wuster W."/>
            <person name="Woods A.E."/>
            <person name="Logan J.M."/>
            <person name="Harrison R.A."/>
            <person name="Castoe T.A."/>
            <person name="de Koning A.P."/>
            <person name="Pollock D.D."/>
            <person name="Yandell M."/>
            <person name="Calderon D."/>
            <person name="Renjifo C."/>
            <person name="Currier R.B."/>
            <person name="Salgado D."/>
            <person name="Pla D."/>
            <person name="Sanz L."/>
            <person name="Hyder A.S."/>
            <person name="Ribeiro J.M."/>
            <person name="Arntzen J.W."/>
            <person name="van den Thillart G.E."/>
            <person name="Boetzer M."/>
            <person name="Pirovano W."/>
            <person name="Dirks R.P."/>
            <person name="Spaink H.P."/>
            <person name="Duboule D."/>
            <person name="McGlinn E."/>
            <person name="Kini R.M."/>
            <person name="Richardson M.K."/>
        </authorList>
    </citation>
    <scope>NUCLEOTIDE SEQUENCE</scope>
    <source>
        <tissue evidence="12">Blood</tissue>
    </source>
</reference>
<comment type="similarity">
    <text evidence="2">Belongs to the CEP63 family.</text>
</comment>
<evidence type="ECO:0000256" key="5">
    <source>
        <dbReference type="ARBA" id="ARBA00022794"/>
    </source>
</evidence>
<feature type="coiled-coil region" evidence="8">
    <location>
        <begin position="545"/>
        <end position="583"/>
    </location>
</feature>
<dbReference type="Proteomes" id="UP000018936">
    <property type="component" value="Unassembled WGS sequence"/>
</dbReference>
<evidence type="ECO:0000256" key="7">
    <source>
        <dbReference type="ARBA" id="ARBA00030704"/>
    </source>
</evidence>
<dbReference type="InterPro" id="IPR031470">
    <property type="entry name" value="CEP63/Deup1_N"/>
</dbReference>
<feature type="domain" description="CEP63/Deup1 N-terminal" evidence="10">
    <location>
        <begin position="11"/>
        <end position="145"/>
    </location>
</feature>
<dbReference type="PANTHER" id="PTHR18875:SF5">
    <property type="entry name" value="DEUTEROSOME ASSEMBLY PROTEIN 1"/>
    <property type="match status" value="1"/>
</dbReference>
<evidence type="ECO:0000256" key="1">
    <source>
        <dbReference type="ARBA" id="ARBA00004496"/>
    </source>
</evidence>
<dbReference type="PANTHER" id="PTHR18875">
    <property type="entry name" value="SARCOMA ANTIGEN NY-SAR-24/CYTOSKELETAL PROTEIN SOJO"/>
    <property type="match status" value="1"/>
</dbReference>
<evidence type="ECO:0000313" key="13">
    <source>
        <dbReference type="Proteomes" id="UP000018936"/>
    </source>
</evidence>
<feature type="domain" description="CEP63/Deup1 CEP152 binding coiled coil" evidence="11">
    <location>
        <begin position="543"/>
        <end position="577"/>
    </location>
</feature>
<dbReference type="OrthoDB" id="10007333at2759"/>
<comment type="caution">
    <text evidence="12">The sequence shown here is derived from an EMBL/GenBank/DDBJ whole genome shotgun (WGS) entry which is preliminary data.</text>
</comment>
<evidence type="ECO:0000256" key="6">
    <source>
        <dbReference type="ARBA" id="ARBA00023054"/>
    </source>
</evidence>
<accession>V8P1U8</accession>
<evidence type="ECO:0000313" key="12">
    <source>
        <dbReference type="EMBL" id="ETE67812.1"/>
    </source>
</evidence>
<evidence type="ECO:0000256" key="4">
    <source>
        <dbReference type="ARBA" id="ARBA00022490"/>
    </source>
</evidence>
<evidence type="ECO:0000256" key="2">
    <source>
        <dbReference type="ARBA" id="ARBA00007181"/>
    </source>
</evidence>
<dbReference type="GO" id="GO:0030030">
    <property type="term" value="P:cell projection organization"/>
    <property type="evidence" value="ECO:0007669"/>
    <property type="project" value="UniProtKB-KW"/>
</dbReference>
<proteinExistence type="inferred from homology"/>
<feature type="region of interest" description="Disordered" evidence="9">
    <location>
        <begin position="471"/>
        <end position="499"/>
    </location>
</feature>
<dbReference type="GO" id="GO:0005814">
    <property type="term" value="C:centriole"/>
    <property type="evidence" value="ECO:0007669"/>
    <property type="project" value="TreeGrafter"/>
</dbReference>
<dbReference type="EMBL" id="AZIM01001177">
    <property type="protein sequence ID" value="ETE67812.1"/>
    <property type="molecule type" value="Genomic_DNA"/>
</dbReference>
<feature type="non-terminal residue" evidence="12">
    <location>
        <position position="1"/>
    </location>
</feature>
<dbReference type="GO" id="GO:0098535">
    <property type="term" value="P:de novo centriole assembly involved in multi-ciliated epithelial cell differentiation"/>
    <property type="evidence" value="ECO:0007669"/>
    <property type="project" value="TreeGrafter"/>
</dbReference>
<dbReference type="Pfam" id="PF25771">
    <property type="entry name" value="CC_CEP152-bind"/>
    <property type="match status" value="1"/>
</dbReference>
<dbReference type="AlphaFoldDB" id="V8P1U8"/>
<keyword evidence="5" id="KW-0970">Cilium biogenesis/degradation</keyword>
<gene>
    <name evidence="12" type="primary">Ccdc67</name>
    <name evidence="12" type="ORF">L345_06395</name>
</gene>
<evidence type="ECO:0000259" key="10">
    <source>
        <dbReference type="Pfam" id="PF17045"/>
    </source>
</evidence>
<feature type="coiled-coil region" evidence="8">
    <location>
        <begin position="194"/>
        <end position="322"/>
    </location>
</feature>
<protein>
    <recommendedName>
        <fullName evidence="3">Deuterosome assembly protein 1</fullName>
    </recommendedName>
    <alternativeName>
        <fullName evidence="7">Coiled-coil domain-containing protein 67</fullName>
    </alternativeName>
</protein>
<keyword evidence="6 8" id="KW-0175">Coiled coil</keyword>
<name>V8P1U8_OPHHA</name>
<sequence>MKRMVAFRSIPCDAELQELMHQIDIMVNKKKLEWEKKMQGLEARMTIRDQELASAQSKLDQKGQEVGLLRQKLDSLQKSKYEMAQNYDAQLQALKTQFAKLTQSYEKLQLHQLKQNKTHSMEKCTENQEAPFQMNCLNQKLEKQAQNCKIQIHCQKLKQNDGDTCSQSRNEQLGVQNGAFTEPADRNKFFMEKLESTVSEIANTEAKLIEVRNELQSREDLLNMVELECQQLRKEVAKIEEYKNKEENQVKLQSAYAQCIKDLEIKKTQILILEKQQDNLQKELNKIMGRLSREEQSHRSEVKRLRMENSSLTEELHQKEITIATIVENAAVLEKQTMDLSKKEHNTCLDPADMLECKNGRLHKELLKLPRDPDMPSLVNAIAYFGTNHAKQASLKMLAKEENLIRKEKDRSHQSCLVEDSCVVFILSPAFDTNYLQPVQNSSQSAIYEHLGCCQMHVPGWQGLQDIITLESNGTSPPERSSRDREPVADGRSPSPLEVLPPFYSTSFPERNKPDVLLNQVFIMEERQMASPETLFQATAAEKFLQEEERRAKDFEQILNSHIEDLQRQSANTVKNYATLKQTHHR</sequence>
<evidence type="ECO:0000256" key="8">
    <source>
        <dbReference type="SAM" id="Coils"/>
    </source>
</evidence>
<feature type="compositionally biased region" description="Basic and acidic residues" evidence="9">
    <location>
        <begin position="480"/>
        <end position="489"/>
    </location>
</feature>
<comment type="subcellular location">
    <subcellularLocation>
        <location evidence="1">Cytoplasm</location>
    </subcellularLocation>
</comment>
<keyword evidence="4" id="KW-0963">Cytoplasm</keyword>
<evidence type="ECO:0000256" key="3">
    <source>
        <dbReference type="ARBA" id="ARBA00019105"/>
    </source>
</evidence>
<dbReference type="GO" id="GO:0005737">
    <property type="term" value="C:cytoplasm"/>
    <property type="evidence" value="ECO:0007669"/>
    <property type="project" value="UniProtKB-SubCell"/>
</dbReference>
<organism evidence="12 13">
    <name type="scientific">Ophiophagus hannah</name>
    <name type="common">King cobra</name>
    <name type="synonym">Naja hannah</name>
    <dbReference type="NCBI Taxonomy" id="8665"/>
    <lineage>
        <taxon>Eukaryota</taxon>
        <taxon>Metazoa</taxon>
        <taxon>Chordata</taxon>
        <taxon>Craniata</taxon>
        <taxon>Vertebrata</taxon>
        <taxon>Euteleostomi</taxon>
        <taxon>Lepidosauria</taxon>
        <taxon>Squamata</taxon>
        <taxon>Bifurcata</taxon>
        <taxon>Unidentata</taxon>
        <taxon>Episquamata</taxon>
        <taxon>Toxicofera</taxon>
        <taxon>Serpentes</taxon>
        <taxon>Colubroidea</taxon>
        <taxon>Elapidae</taxon>
        <taxon>Elapinae</taxon>
        <taxon>Ophiophagus</taxon>
    </lineage>
</organism>
<dbReference type="InterPro" id="IPR057656">
    <property type="entry name" value="CEP63/Deup1_CC"/>
</dbReference>
<keyword evidence="13" id="KW-1185">Reference proteome</keyword>
<dbReference type="Pfam" id="PF17045">
    <property type="entry name" value="CEP63"/>
    <property type="match status" value="1"/>
</dbReference>
<evidence type="ECO:0000259" key="11">
    <source>
        <dbReference type="Pfam" id="PF25771"/>
    </source>
</evidence>
<dbReference type="GO" id="GO:0098536">
    <property type="term" value="C:deuterosome"/>
    <property type="evidence" value="ECO:0007669"/>
    <property type="project" value="TreeGrafter"/>
</dbReference>
<feature type="coiled-coil region" evidence="8">
    <location>
        <begin position="84"/>
        <end position="111"/>
    </location>
</feature>
<evidence type="ECO:0000256" key="9">
    <source>
        <dbReference type="SAM" id="MobiDB-lite"/>
    </source>
</evidence>
<dbReference type="GO" id="GO:0007099">
    <property type="term" value="P:centriole replication"/>
    <property type="evidence" value="ECO:0007669"/>
    <property type="project" value="TreeGrafter"/>
</dbReference>